<organism evidence="2 3">
    <name type="scientific">Trifolium medium</name>
    <dbReference type="NCBI Taxonomy" id="97028"/>
    <lineage>
        <taxon>Eukaryota</taxon>
        <taxon>Viridiplantae</taxon>
        <taxon>Streptophyta</taxon>
        <taxon>Embryophyta</taxon>
        <taxon>Tracheophyta</taxon>
        <taxon>Spermatophyta</taxon>
        <taxon>Magnoliopsida</taxon>
        <taxon>eudicotyledons</taxon>
        <taxon>Gunneridae</taxon>
        <taxon>Pentapetalae</taxon>
        <taxon>rosids</taxon>
        <taxon>fabids</taxon>
        <taxon>Fabales</taxon>
        <taxon>Fabaceae</taxon>
        <taxon>Papilionoideae</taxon>
        <taxon>50 kb inversion clade</taxon>
        <taxon>NPAAA clade</taxon>
        <taxon>Hologalegina</taxon>
        <taxon>IRL clade</taxon>
        <taxon>Trifolieae</taxon>
        <taxon>Trifolium</taxon>
    </lineage>
</organism>
<dbReference type="Proteomes" id="UP000265520">
    <property type="component" value="Unassembled WGS sequence"/>
</dbReference>
<feature type="compositionally biased region" description="Acidic residues" evidence="1">
    <location>
        <begin position="46"/>
        <end position="57"/>
    </location>
</feature>
<accession>A0A392VEQ3</accession>
<dbReference type="EMBL" id="LXQA011126954">
    <property type="protein sequence ID" value="MCI85923.1"/>
    <property type="molecule type" value="Genomic_DNA"/>
</dbReference>
<evidence type="ECO:0000313" key="2">
    <source>
        <dbReference type="EMBL" id="MCI85923.1"/>
    </source>
</evidence>
<protein>
    <submittedName>
        <fullName evidence="2">Uncharacterized protein</fullName>
    </submittedName>
</protein>
<feature type="non-terminal residue" evidence="2">
    <location>
        <position position="63"/>
    </location>
</feature>
<feature type="region of interest" description="Disordered" evidence="1">
    <location>
        <begin position="40"/>
        <end position="63"/>
    </location>
</feature>
<name>A0A392VEQ3_9FABA</name>
<sequence>KNVVDFVLNLLKETIPESNVVLDVGTSSVQLNSHAATITESFGDSSESEAASEEEEVQGNQEI</sequence>
<evidence type="ECO:0000313" key="3">
    <source>
        <dbReference type="Proteomes" id="UP000265520"/>
    </source>
</evidence>
<comment type="caution">
    <text evidence="2">The sequence shown here is derived from an EMBL/GenBank/DDBJ whole genome shotgun (WGS) entry which is preliminary data.</text>
</comment>
<evidence type="ECO:0000256" key="1">
    <source>
        <dbReference type="SAM" id="MobiDB-lite"/>
    </source>
</evidence>
<feature type="non-terminal residue" evidence="2">
    <location>
        <position position="1"/>
    </location>
</feature>
<dbReference type="AlphaFoldDB" id="A0A392VEQ3"/>
<keyword evidence="3" id="KW-1185">Reference proteome</keyword>
<proteinExistence type="predicted"/>
<reference evidence="2 3" key="1">
    <citation type="journal article" date="2018" name="Front. Plant Sci.">
        <title>Red Clover (Trifolium pratense) and Zigzag Clover (T. medium) - A Picture of Genomic Similarities and Differences.</title>
        <authorList>
            <person name="Dluhosova J."/>
            <person name="Istvanek J."/>
            <person name="Nedelnik J."/>
            <person name="Repkova J."/>
        </authorList>
    </citation>
    <scope>NUCLEOTIDE SEQUENCE [LARGE SCALE GENOMIC DNA]</scope>
    <source>
        <strain evidence="3">cv. 10/8</strain>
        <tissue evidence="2">Leaf</tissue>
    </source>
</reference>